<keyword evidence="1" id="KW-0472">Membrane</keyword>
<dbReference type="NCBIfam" id="TIGR02281">
    <property type="entry name" value="clan_AA_DTGA"/>
    <property type="match status" value="1"/>
</dbReference>
<keyword evidence="2" id="KW-0645">Protease</keyword>
<evidence type="ECO:0000256" key="1">
    <source>
        <dbReference type="SAM" id="Phobius"/>
    </source>
</evidence>
<dbReference type="OrthoDB" id="185963at2"/>
<dbReference type="CDD" id="cd05483">
    <property type="entry name" value="retropepsin_like_bacteria"/>
    <property type="match status" value="1"/>
</dbReference>
<dbReference type="InterPro" id="IPR021109">
    <property type="entry name" value="Peptidase_aspartic_dom_sf"/>
</dbReference>
<protein>
    <submittedName>
        <fullName evidence="2">Aspartyl protease family protein</fullName>
    </submittedName>
</protein>
<dbReference type="SUPFAM" id="SSF50630">
    <property type="entry name" value="Acid proteases"/>
    <property type="match status" value="1"/>
</dbReference>
<sequence length="178" mass="19974">MTEHHHQSDPDRTRRGLARWMHHLTWVALLFLLTLFFTDFVEDKRNPNRNLNLVSHDAGEVVLQRNRGGHYVAPGRINGEPVTFLLDTGATQVSVPEALADKIGLEKGRRQQTMTANGVISVHTTQLDSVRLGGIELKDVTASINPYMPDDTVLLGMSFMQHLDMVQRGNELTLSLPQ</sequence>
<keyword evidence="3" id="KW-1185">Reference proteome</keyword>
<dbReference type="Gene3D" id="2.40.70.10">
    <property type="entry name" value="Acid Proteases"/>
    <property type="match status" value="1"/>
</dbReference>
<organism evidence="2 3">
    <name type="scientific">Marinobacterium iners DSM 11526</name>
    <dbReference type="NCBI Taxonomy" id="1122198"/>
    <lineage>
        <taxon>Bacteria</taxon>
        <taxon>Pseudomonadati</taxon>
        <taxon>Pseudomonadota</taxon>
        <taxon>Gammaproteobacteria</taxon>
        <taxon>Oceanospirillales</taxon>
        <taxon>Oceanospirillaceae</taxon>
        <taxon>Marinobacterium</taxon>
    </lineage>
</organism>
<evidence type="ECO:0000313" key="2">
    <source>
        <dbReference type="EMBL" id="SDZ97276.1"/>
    </source>
</evidence>
<dbReference type="GO" id="GO:0008233">
    <property type="term" value="F:peptidase activity"/>
    <property type="evidence" value="ECO:0007669"/>
    <property type="project" value="UniProtKB-KW"/>
</dbReference>
<proteinExistence type="predicted"/>
<keyword evidence="1" id="KW-0812">Transmembrane</keyword>
<dbReference type="InterPro" id="IPR034122">
    <property type="entry name" value="Retropepsin-like_bacterial"/>
</dbReference>
<dbReference type="Proteomes" id="UP000242469">
    <property type="component" value="Unassembled WGS sequence"/>
</dbReference>
<dbReference type="RefSeq" id="WP_091821428.1">
    <property type="nucleotide sequence ID" value="NZ_FNRJ01000001.1"/>
</dbReference>
<dbReference type="Pfam" id="PF13975">
    <property type="entry name" value="gag-asp_proteas"/>
    <property type="match status" value="1"/>
</dbReference>
<dbReference type="STRING" id="1122198.SAMN02745729_101115"/>
<keyword evidence="2" id="KW-0378">Hydrolase</keyword>
<dbReference type="GO" id="GO:0006508">
    <property type="term" value="P:proteolysis"/>
    <property type="evidence" value="ECO:0007669"/>
    <property type="project" value="UniProtKB-KW"/>
</dbReference>
<dbReference type="InterPro" id="IPR011969">
    <property type="entry name" value="Clan_AA_Asp_peptidase_C"/>
</dbReference>
<reference evidence="3" key="1">
    <citation type="submission" date="2016-10" db="EMBL/GenBank/DDBJ databases">
        <authorList>
            <person name="Varghese N."/>
            <person name="Submissions S."/>
        </authorList>
    </citation>
    <scope>NUCLEOTIDE SEQUENCE [LARGE SCALE GENOMIC DNA]</scope>
    <source>
        <strain evidence="3">DSM 11526</strain>
    </source>
</reference>
<gene>
    <name evidence="2" type="ORF">SAMN02745729_101115</name>
</gene>
<accession>A0A1H3XD05</accession>
<dbReference type="AlphaFoldDB" id="A0A1H3XD05"/>
<name>A0A1H3XD05_9GAMM</name>
<keyword evidence="1" id="KW-1133">Transmembrane helix</keyword>
<evidence type="ECO:0000313" key="3">
    <source>
        <dbReference type="Proteomes" id="UP000242469"/>
    </source>
</evidence>
<dbReference type="EMBL" id="FNRJ01000001">
    <property type="protein sequence ID" value="SDZ97276.1"/>
    <property type="molecule type" value="Genomic_DNA"/>
</dbReference>
<feature type="transmembrane region" description="Helical" evidence="1">
    <location>
        <begin position="20"/>
        <end position="41"/>
    </location>
</feature>